<reference evidence="2" key="1">
    <citation type="submission" date="2017-08" db="EMBL/GenBank/DDBJ databases">
        <authorList>
            <person name="de Groot N.N."/>
        </authorList>
    </citation>
    <scope>NUCLEOTIDE SEQUENCE [LARGE SCALE GENOMIC DNA]</scope>
</reference>
<dbReference type="Proteomes" id="UP000226037">
    <property type="component" value="Segment"/>
</dbReference>
<accession>A0A249XS96</accession>
<evidence type="ECO:0000313" key="2">
    <source>
        <dbReference type="Proteomes" id="UP000226037"/>
    </source>
</evidence>
<evidence type="ECO:0000313" key="1">
    <source>
        <dbReference type="EMBL" id="ASZ74613.1"/>
    </source>
</evidence>
<keyword evidence="2" id="KW-1185">Reference proteome</keyword>
<proteinExistence type="predicted"/>
<dbReference type="EMBL" id="MF668280">
    <property type="protein sequence ID" value="ASZ74613.1"/>
    <property type="molecule type" value="Genomic_DNA"/>
</dbReference>
<organism evidence="1 2">
    <name type="scientific">Mycobacterium phage Phabba</name>
    <dbReference type="NCBI Taxonomy" id="2027899"/>
    <lineage>
        <taxon>Viruses</taxon>
        <taxon>Duplodnaviria</taxon>
        <taxon>Heunggongvirae</taxon>
        <taxon>Uroviricota</taxon>
        <taxon>Caudoviricetes</taxon>
        <taxon>Ceeclamvirinae</taxon>
        <taxon>Myrnavirus</taxon>
        <taxon>Myrnavirus phabba</taxon>
        <taxon>Myranavirus phabba</taxon>
    </lineage>
</organism>
<protein>
    <submittedName>
        <fullName evidence="1">Uncharacterized protein</fullName>
    </submittedName>
</protein>
<name>A0A249XS96_9CAUD</name>
<sequence length="161" mass="17834">MYERKFTGRNCPTGYVTAADIAKLMRADIKAAIKAGTLPGTARNYSVKIDNFSGGRSIDITAIDLDGMWTTCPGQAKTGCNHWDCSRGRTARVLTAKGLKVEKAIKDIHSSYNYDASEAQVDYFNVNFYGSAKVEDEWHADFRRSEKARREARKAAKLVAA</sequence>
<gene>
    <name evidence="1" type="ORF">SEA_PHABBA_38</name>
</gene>